<feature type="compositionally biased region" description="Polar residues" evidence="1">
    <location>
        <begin position="1"/>
        <end position="18"/>
    </location>
</feature>
<dbReference type="Proteomes" id="UP001365542">
    <property type="component" value="Unassembled WGS sequence"/>
</dbReference>
<dbReference type="EMBL" id="JAVHJO010000015">
    <property type="protein sequence ID" value="KAK6527695.1"/>
    <property type="molecule type" value="Genomic_DNA"/>
</dbReference>
<feature type="region of interest" description="Disordered" evidence="1">
    <location>
        <begin position="1"/>
        <end position="23"/>
    </location>
</feature>
<name>A0AAV9WY35_9PEZI</name>
<evidence type="ECO:0000313" key="2">
    <source>
        <dbReference type="EMBL" id="KAK6527695.1"/>
    </source>
</evidence>
<sequence length="191" mass="21546">MSGKQPSGFFTPSTSKFGSKTDEKTAVKVPKITGKEIDVPDYMKRGAIFYHATTRAFADQILHDGIDPDRQGNVNALGPGFYTVKDIADVWQWWHPDTTAMANKTNEERKKYLADNHSIIMIEIVTVPTKVYDGWHDKAEVVVKGTDVSWTKTGVLRKLVKVNGDITGKVLRSRPEFEAWYKKTLKVKETV</sequence>
<comment type="caution">
    <text evidence="2">The sequence shown here is derived from an EMBL/GenBank/DDBJ whole genome shotgun (WGS) entry which is preliminary data.</text>
</comment>
<dbReference type="SUPFAM" id="SSF56399">
    <property type="entry name" value="ADP-ribosylation"/>
    <property type="match status" value="1"/>
</dbReference>
<evidence type="ECO:0000256" key="1">
    <source>
        <dbReference type="SAM" id="MobiDB-lite"/>
    </source>
</evidence>
<organism evidence="2 3">
    <name type="scientific">Orbilia ellipsospora</name>
    <dbReference type="NCBI Taxonomy" id="2528407"/>
    <lineage>
        <taxon>Eukaryota</taxon>
        <taxon>Fungi</taxon>
        <taxon>Dikarya</taxon>
        <taxon>Ascomycota</taxon>
        <taxon>Pezizomycotina</taxon>
        <taxon>Orbiliomycetes</taxon>
        <taxon>Orbiliales</taxon>
        <taxon>Orbiliaceae</taxon>
        <taxon>Orbilia</taxon>
    </lineage>
</organism>
<dbReference type="AlphaFoldDB" id="A0AAV9WY35"/>
<evidence type="ECO:0000313" key="3">
    <source>
        <dbReference type="Proteomes" id="UP001365542"/>
    </source>
</evidence>
<reference evidence="2 3" key="1">
    <citation type="submission" date="2019-10" db="EMBL/GenBank/DDBJ databases">
        <authorList>
            <person name="Palmer J.M."/>
        </authorList>
    </citation>
    <scope>NUCLEOTIDE SEQUENCE [LARGE SCALE GENOMIC DNA]</scope>
    <source>
        <strain evidence="2 3">TWF694</strain>
    </source>
</reference>
<gene>
    <name evidence="2" type="ORF">TWF694_004676</name>
</gene>
<accession>A0AAV9WY35</accession>
<protein>
    <submittedName>
        <fullName evidence="2">Uncharacterized protein</fullName>
    </submittedName>
</protein>
<keyword evidence="3" id="KW-1185">Reference proteome</keyword>
<proteinExistence type="predicted"/>